<feature type="non-terminal residue" evidence="1">
    <location>
        <position position="1"/>
    </location>
</feature>
<sequence length="104" mass="12540">YTEPSFDFYQKILRRLSFQRPLLFIASSFTPPLELFKNFNVKYILFPNQIYRMMLYPVFSFTNRNKSLENLLKSFKNVKQLIGTKKVFKIIEDINKNSANRRCQ</sequence>
<accession>A0A2M7QFP3</accession>
<dbReference type="AlphaFoldDB" id="A0A2M7QFP3"/>
<evidence type="ECO:0000313" key="1">
    <source>
        <dbReference type="EMBL" id="PIY70680.1"/>
    </source>
</evidence>
<dbReference type="EMBL" id="PFLH01000082">
    <property type="protein sequence ID" value="PIY70680.1"/>
    <property type="molecule type" value="Genomic_DNA"/>
</dbReference>
<gene>
    <name evidence="1" type="ORF">COY88_04340</name>
</gene>
<evidence type="ECO:0000313" key="2">
    <source>
        <dbReference type="Proteomes" id="UP000230344"/>
    </source>
</evidence>
<dbReference type="Proteomes" id="UP000230344">
    <property type="component" value="Unassembled WGS sequence"/>
</dbReference>
<organism evidence="1 2">
    <name type="scientific">Candidatus Roizmanbacteria bacterium CG_4_10_14_0_8_um_filter_35_28</name>
    <dbReference type="NCBI Taxonomy" id="1974827"/>
    <lineage>
        <taxon>Bacteria</taxon>
        <taxon>Candidatus Roizmaniibacteriota</taxon>
    </lineage>
</organism>
<reference evidence="2" key="1">
    <citation type="submission" date="2017-09" db="EMBL/GenBank/DDBJ databases">
        <title>Depth-based differentiation of microbial function through sediment-hosted aquifers and enrichment of novel symbionts in the deep terrestrial subsurface.</title>
        <authorList>
            <person name="Probst A.J."/>
            <person name="Ladd B."/>
            <person name="Jarett J.K."/>
            <person name="Geller-Mcgrath D.E."/>
            <person name="Sieber C.M.K."/>
            <person name="Emerson J.B."/>
            <person name="Anantharaman K."/>
            <person name="Thomas B.C."/>
            <person name="Malmstrom R."/>
            <person name="Stieglmeier M."/>
            <person name="Klingl A."/>
            <person name="Woyke T."/>
            <person name="Ryan C.M."/>
            <person name="Banfield J.F."/>
        </authorList>
    </citation>
    <scope>NUCLEOTIDE SEQUENCE [LARGE SCALE GENOMIC DNA]</scope>
</reference>
<comment type="caution">
    <text evidence="1">The sequence shown here is derived from an EMBL/GenBank/DDBJ whole genome shotgun (WGS) entry which is preliminary data.</text>
</comment>
<proteinExistence type="predicted"/>
<protein>
    <submittedName>
        <fullName evidence="1">Uncharacterized protein</fullName>
    </submittedName>
</protein>
<name>A0A2M7QFP3_9BACT</name>